<dbReference type="Proteomes" id="UP001289581">
    <property type="component" value="Unassembled WGS sequence"/>
</dbReference>
<comment type="caution">
    <text evidence="2">The sequence shown here is derived from an EMBL/GenBank/DDBJ whole genome shotgun (WGS) entry which is preliminary data.</text>
</comment>
<feature type="region of interest" description="Disordered" evidence="1">
    <location>
        <begin position="120"/>
        <end position="140"/>
    </location>
</feature>
<gene>
    <name evidence="2" type="ORF">QU665_02425</name>
</gene>
<sequence>MSNLGTYQMMTTLAKKVGGPKVLACGLAVLGWAVGRSGEAGAKAIVNKFRNAPHTSSDYQHLGEVFAVTDTTELAGGLILNEGSTFHVLERDQDSVLIAVPGDKNTPYFVSAEKLSKISNYSPRTEAPREDDTAVDGINS</sequence>
<organism evidence="2 3">
    <name type="scientific">Actinomyces oris</name>
    <dbReference type="NCBI Taxonomy" id="544580"/>
    <lineage>
        <taxon>Bacteria</taxon>
        <taxon>Bacillati</taxon>
        <taxon>Actinomycetota</taxon>
        <taxon>Actinomycetes</taxon>
        <taxon>Actinomycetales</taxon>
        <taxon>Actinomycetaceae</taxon>
        <taxon>Actinomyces</taxon>
    </lineage>
</organism>
<accession>A0AAW9KTN3</accession>
<protein>
    <submittedName>
        <fullName evidence="2">Uncharacterized protein</fullName>
    </submittedName>
</protein>
<dbReference type="EMBL" id="JAXBCZ010000001">
    <property type="protein sequence ID" value="MEA1303947.1"/>
    <property type="molecule type" value="Genomic_DNA"/>
</dbReference>
<evidence type="ECO:0000313" key="3">
    <source>
        <dbReference type="Proteomes" id="UP001289581"/>
    </source>
</evidence>
<reference evidence="2 3" key="1">
    <citation type="submission" date="2023-06" db="EMBL/GenBank/DDBJ databases">
        <title>Actinomyces orist ORNL 0101 HMT-893 genome.</title>
        <authorList>
            <person name="Johnston C.D."/>
            <person name="Chen T."/>
            <person name="Dewhirst F.E."/>
        </authorList>
    </citation>
    <scope>NUCLEOTIDE SEQUENCE [LARGE SCALE GENOMIC DNA]</scope>
    <source>
        <strain evidence="2 3">ORNL 0101</strain>
    </source>
</reference>
<dbReference type="AlphaFoldDB" id="A0AAW9KTN3"/>
<evidence type="ECO:0000313" key="2">
    <source>
        <dbReference type="EMBL" id="MEA1303947.1"/>
    </source>
</evidence>
<proteinExistence type="predicted"/>
<name>A0AAW9KTN3_9ACTO</name>
<dbReference type="RefSeq" id="WP_322911552.1">
    <property type="nucleotide sequence ID" value="NZ_JAXBCZ010000001.1"/>
</dbReference>
<keyword evidence="3" id="KW-1185">Reference proteome</keyword>
<evidence type="ECO:0000256" key="1">
    <source>
        <dbReference type="SAM" id="MobiDB-lite"/>
    </source>
</evidence>